<evidence type="ECO:0000313" key="1">
    <source>
        <dbReference type="EMBL" id="CDL85355.1"/>
    </source>
</evidence>
<gene>
    <name evidence="1" type="ORF">XSR1_70095</name>
</gene>
<proteinExistence type="predicted"/>
<name>W1J791_9GAMM</name>
<keyword evidence="2" id="KW-1185">Reference proteome</keyword>
<sequence>MCTLCTFFDVLLPKKMDLRSIGIQESLVEWGGEFFSQEPKKFIWENALFLIQHECNEISIKNLLDENISKNGYP</sequence>
<protein>
    <submittedName>
        <fullName evidence="1">Uncharacterized protein</fullName>
    </submittedName>
</protein>
<organism evidence="1 2">
    <name type="scientific">Xenorhabdus szentirmaii DSM 16338</name>
    <dbReference type="NCBI Taxonomy" id="1427518"/>
    <lineage>
        <taxon>Bacteria</taxon>
        <taxon>Pseudomonadati</taxon>
        <taxon>Pseudomonadota</taxon>
        <taxon>Gammaproteobacteria</taxon>
        <taxon>Enterobacterales</taxon>
        <taxon>Morganellaceae</taxon>
        <taxon>Xenorhabdus</taxon>
    </lineage>
</organism>
<accession>W1J791</accession>
<dbReference type="Proteomes" id="UP000019202">
    <property type="component" value="Unassembled WGS sequence"/>
</dbReference>
<dbReference type="STRING" id="1427518.XSR1_70095"/>
<reference evidence="1" key="1">
    <citation type="submission" date="2013-11" db="EMBL/GenBank/DDBJ databases">
        <title>Draft genome sequence and annotation of the entomopathogenic bacteria, Xenorhabdus cabanillasi strain JM26 and Xenorhabdus szentirmai strain DSM 16338.</title>
        <authorList>
            <person name="Gualtieri M."/>
            <person name="Ogier J.C."/>
            <person name="Pages S."/>
            <person name="Givaudan A."/>
            <person name="Gaudriault S."/>
        </authorList>
    </citation>
    <scope>NUCLEOTIDE SEQUENCE [LARGE SCALE GENOMIC DNA]</scope>
    <source>
        <strain evidence="1">DSM 16338</strain>
    </source>
</reference>
<comment type="caution">
    <text evidence="1">The sequence shown here is derived from an EMBL/GenBank/DDBJ whole genome shotgun (WGS) entry which is preliminary data.</text>
</comment>
<dbReference type="EMBL" id="CBXF010000132">
    <property type="protein sequence ID" value="CDL85355.1"/>
    <property type="molecule type" value="Genomic_DNA"/>
</dbReference>
<dbReference type="AlphaFoldDB" id="W1J791"/>
<evidence type="ECO:0000313" key="2">
    <source>
        <dbReference type="Proteomes" id="UP000019202"/>
    </source>
</evidence>